<dbReference type="AlphaFoldDB" id="A0A843X2V6"/>
<comment type="caution">
    <text evidence="2">The sequence shown here is derived from an EMBL/GenBank/DDBJ whole genome shotgun (WGS) entry which is preliminary data.</text>
</comment>
<protein>
    <submittedName>
        <fullName evidence="2">Uncharacterized protein</fullName>
    </submittedName>
</protein>
<reference evidence="2" key="1">
    <citation type="submission" date="2017-07" db="EMBL/GenBank/DDBJ databases">
        <title>Taro Niue Genome Assembly and Annotation.</title>
        <authorList>
            <person name="Atibalentja N."/>
            <person name="Keating K."/>
            <person name="Fields C.J."/>
        </authorList>
    </citation>
    <scope>NUCLEOTIDE SEQUENCE</scope>
    <source>
        <strain evidence="2">Niue_2</strain>
        <tissue evidence="2">Leaf</tissue>
    </source>
</reference>
<feature type="region of interest" description="Disordered" evidence="1">
    <location>
        <begin position="1"/>
        <end position="184"/>
    </location>
</feature>
<accession>A0A843X2V6</accession>
<dbReference type="Proteomes" id="UP000652761">
    <property type="component" value="Unassembled WGS sequence"/>
</dbReference>
<evidence type="ECO:0000313" key="3">
    <source>
        <dbReference type="Proteomes" id="UP000652761"/>
    </source>
</evidence>
<feature type="compositionally biased region" description="Basic and acidic residues" evidence="1">
    <location>
        <begin position="136"/>
        <end position="150"/>
    </location>
</feature>
<feature type="compositionally biased region" description="Basic and acidic residues" evidence="1">
    <location>
        <begin position="1"/>
        <end position="16"/>
    </location>
</feature>
<sequence>MRRTDSNRTAKHERSTRSRKTNGSQHAPTHLEHQAEEPTAHSSHTEGRPYGTATPPMPSDAKSGLNSGKHQPKTTRLQSPTDLAVRTNPPATHSVATKTQQRTQLPTARKNRLRTDHKSQGNGLTLLATASIGHRPNREATRETEPERQHARGGSATHGTTSTATTRSHPDLPHGPTGTANTRG</sequence>
<proteinExistence type="predicted"/>
<evidence type="ECO:0000256" key="1">
    <source>
        <dbReference type="SAM" id="MobiDB-lite"/>
    </source>
</evidence>
<feature type="compositionally biased region" description="Low complexity" evidence="1">
    <location>
        <begin position="152"/>
        <end position="167"/>
    </location>
</feature>
<name>A0A843X2V6_COLES</name>
<keyword evidence="3" id="KW-1185">Reference proteome</keyword>
<gene>
    <name evidence="2" type="ORF">Taro_045489</name>
</gene>
<evidence type="ECO:0000313" key="2">
    <source>
        <dbReference type="EMBL" id="MQM12571.1"/>
    </source>
</evidence>
<organism evidence="2 3">
    <name type="scientific">Colocasia esculenta</name>
    <name type="common">Wild taro</name>
    <name type="synonym">Arum esculentum</name>
    <dbReference type="NCBI Taxonomy" id="4460"/>
    <lineage>
        <taxon>Eukaryota</taxon>
        <taxon>Viridiplantae</taxon>
        <taxon>Streptophyta</taxon>
        <taxon>Embryophyta</taxon>
        <taxon>Tracheophyta</taxon>
        <taxon>Spermatophyta</taxon>
        <taxon>Magnoliopsida</taxon>
        <taxon>Liliopsida</taxon>
        <taxon>Araceae</taxon>
        <taxon>Aroideae</taxon>
        <taxon>Colocasieae</taxon>
        <taxon>Colocasia</taxon>
    </lineage>
</organism>
<feature type="compositionally biased region" description="Polar residues" evidence="1">
    <location>
        <begin position="64"/>
        <end position="81"/>
    </location>
</feature>
<dbReference type="EMBL" id="NMUH01005363">
    <property type="protein sequence ID" value="MQM12571.1"/>
    <property type="molecule type" value="Genomic_DNA"/>
</dbReference>
<feature type="compositionally biased region" description="Basic and acidic residues" evidence="1">
    <location>
        <begin position="29"/>
        <end position="47"/>
    </location>
</feature>
<feature type="compositionally biased region" description="Polar residues" evidence="1">
    <location>
        <begin position="89"/>
        <end position="106"/>
    </location>
</feature>